<dbReference type="Gene3D" id="2.40.128.270">
    <property type="match status" value="1"/>
</dbReference>
<comment type="caution">
    <text evidence="3">The sequence shown here is derived from an EMBL/GenBank/DDBJ whole genome shotgun (WGS) entry which is preliminary data.</text>
</comment>
<feature type="chain" id="PRO_5034705175" evidence="1">
    <location>
        <begin position="18"/>
        <end position="153"/>
    </location>
</feature>
<protein>
    <submittedName>
        <fullName evidence="3">Heat shock protein HslJ</fullName>
    </submittedName>
</protein>
<dbReference type="PANTHER" id="PTHR35535">
    <property type="entry name" value="HEAT SHOCK PROTEIN HSLJ"/>
    <property type="match status" value="1"/>
</dbReference>
<dbReference type="InterPro" id="IPR038670">
    <property type="entry name" value="HslJ-like_sf"/>
</dbReference>
<evidence type="ECO:0000313" key="4">
    <source>
        <dbReference type="Proteomes" id="UP000236725"/>
    </source>
</evidence>
<dbReference type="AlphaFoldDB" id="A0A8G2BUM2"/>
<dbReference type="InterPro" id="IPR005184">
    <property type="entry name" value="DUF306_Meta_HslJ"/>
</dbReference>
<keyword evidence="4" id="KW-1185">Reference proteome</keyword>
<dbReference type="Proteomes" id="UP000236725">
    <property type="component" value="Unassembled WGS sequence"/>
</dbReference>
<keyword evidence="3" id="KW-0346">Stress response</keyword>
<dbReference type="PANTHER" id="PTHR35535:SF1">
    <property type="entry name" value="HEAT SHOCK PROTEIN HSLJ"/>
    <property type="match status" value="1"/>
</dbReference>
<evidence type="ECO:0000259" key="2">
    <source>
        <dbReference type="Pfam" id="PF03724"/>
    </source>
</evidence>
<dbReference type="EMBL" id="FNVS01000003">
    <property type="protein sequence ID" value="SEF58943.1"/>
    <property type="molecule type" value="Genomic_DNA"/>
</dbReference>
<reference evidence="3 4" key="1">
    <citation type="submission" date="2016-10" db="EMBL/GenBank/DDBJ databases">
        <authorList>
            <person name="Varghese N."/>
            <person name="Submissions S."/>
        </authorList>
    </citation>
    <scope>NUCLEOTIDE SEQUENCE [LARGE SCALE GENOMIC DNA]</scope>
    <source>
        <strain evidence="3 4">DSM 29073</strain>
    </source>
</reference>
<dbReference type="Pfam" id="PF03724">
    <property type="entry name" value="META"/>
    <property type="match status" value="1"/>
</dbReference>
<dbReference type="PROSITE" id="PS51257">
    <property type="entry name" value="PROKAR_LIPOPROTEIN"/>
    <property type="match status" value="1"/>
</dbReference>
<feature type="domain" description="DUF306" evidence="2">
    <location>
        <begin position="33"/>
        <end position="138"/>
    </location>
</feature>
<evidence type="ECO:0000313" key="3">
    <source>
        <dbReference type="EMBL" id="SEF58943.1"/>
    </source>
</evidence>
<feature type="signal peptide" evidence="1">
    <location>
        <begin position="1"/>
        <end position="17"/>
    </location>
</feature>
<dbReference type="RefSeq" id="WP_103982552.1">
    <property type="nucleotide sequence ID" value="NZ_FNVS01000003.1"/>
</dbReference>
<gene>
    <name evidence="3" type="ORF">SAMN05444001_10331</name>
</gene>
<evidence type="ECO:0000256" key="1">
    <source>
        <dbReference type="SAM" id="SignalP"/>
    </source>
</evidence>
<keyword evidence="1" id="KW-0732">Signal</keyword>
<proteinExistence type="predicted"/>
<accession>A0A8G2BUM2</accession>
<sequence length="153" mass="16952">MKHLFYLGLLVAGVALLAGCKAKKATVASYSDLDGEWEVVELNGTKLNPEVTNQMLVIDVARNHLSGNAGCNRIMGQIEYNDMYKNIIKFPQVATTRMMCPDMSGETELLQALNKVVRFEAVGEEKPIKEIALYGTDNGKLLVMKKKSKDINE</sequence>
<dbReference type="InterPro" id="IPR053147">
    <property type="entry name" value="Hsp_HslJ-like"/>
</dbReference>
<organism evidence="3 4">
    <name type="scientific">Parabacteroides chinchillae</name>
    <dbReference type="NCBI Taxonomy" id="871327"/>
    <lineage>
        <taxon>Bacteria</taxon>
        <taxon>Pseudomonadati</taxon>
        <taxon>Bacteroidota</taxon>
        <taxon>Bacteroidia</taxon>
        <taxon>Bacteroidales</taxon>
        <taxon>Tannerellaceae</taxon>
        <taxon>Parabacteroides</taxon>
    </lineage>
</organism>
<name>A0A8G2BUM2_9BACT</name>